<dbReference type="AlphaFoldDB" id="A0AA90NK05"/>
<dbReference type="PANTHER" id="PTHR10044">
    <property type="entry name" value="INHIBITOR OF APOPTOSIS"/>
    <property type="match status" value="1"/>
</dbReference>
<keyword evidence="3" id="KW-1185">Reference proteome</keyword>
<evidence type="ECO:0000313" key="2">
    <source>
        <dbReference type="EMBL" id="MDP0587920.1"/>
    </source>
</evidence>
<dbReference type="Proteomes" id="UP001178148">
    <property type="component" value="Unassembled WGS sequence"/>
</dbReference>
<proteinExistence type="predicted"/>
<dbReference type="InterPro" id="IPR001370">
    <property type="entry name" value="BIR_rpt"/>
</dbReference>
<name>A0AA90NK05_9GAMM</name>
<dbReference type="Gene3D" id="1.10.1170.10">
    <property type="entry name" value="Inhibitor Of Apoptosis Protein (2mihbC-IAP-1), Chain A"/>
    <property type="match status" value="1"/>
</dbReference>
<feature type="compositionally biased region" description="Polar residues" evidence="1">
    <location>
        <begin position="170"/>
        <end position="188"/>
    </location>
</feature>
<reference evidence="2 3" key="1">
    <citation type="journal article" date="2023" name="bioRxiv">
        <title>An intranuclear bacterial parasite of deep-sea mussels expresses apoptosis inhibitors acquired from its host.</title>
        <authorList>
            <person name="Gonzalez Porras M.A."/>
            <person name="Assie A."/>
            <person name="Tietjen M."/>
            <person name="Violette M."/>
            <person name="Kleiner M."/>
            <person name="Gruber-Vodicka H."/>
            <person name="Dubilier N."/>
            <person name="Leisch N."/>
        </authorList>
    </citation>
    <scope>NUCLEOTIDE SEQUENCE [LARGE SCALE GENOMIC DNA]</scope>
    <source>
        <strain evidence="2">IAP13</strain>
    </source>
</reference>
<comment type="caution">
    <text evidence="2">The sequence shown here is derived from an EMBL/GenBank/DDBJ whole genome shotgun (WGS) entry which is preliminary data.</text>
</comment>
<dbReference type="InterPro" id="IPR050784">
    <property type="entry name" value="IAP"/>
</dbReference>
<organism evidence="2 3">
    <name type="scientific">Candidatus Endonucleibacter bathymodioli</name>
    <dbReference type="NCBI Taxonomy" id="539814"/>
    <lineage>
        <taxon>Bacteria</taxon>
        <taxon>Pseudomonadati</taxon>
        <taxon>Pseudomonadota</taxon>
        <taxon>Gammaproteobacteria</taxon>
        <taxon>Oceanospirillales</taxon>
        <taxon>Endozoicomonadaceae</taxon>
        <taxon>Candidatus Endonucleibacter</taxon>
    </lineage>
</organism>
<evidence type="ECO:0000256" key="1">
    <source>
        <dbReference type="SAM" id="MobiDB-lite"/>
    </source>
</evidence>
<dbReference type="SUPFAM" id="SSF57924">
    <property type="entry name" value="Inhibitor of apoptosis (IAP) repeat"/>
    <property type="match status" value="1"/>
</dbReference>
<accession>A0AA90NK05</accession>
<dbReference type="EMBL" id="JASXSV010000001">
    <property type="protein sequence ID" value="MDP0587920.1"/>
    <property type="molecule type" value="Genomic_DNA"/>
</dbReference>
<sequence length="329" mass="36957">MNLTYNHITHIGEKPITHELLAQVINKEKENIISIKFTHGREIKTANIKTRFLTACNSNERLKSFTGHEHIFTEKNVSIDALTRSGFIYADDRQRPDGIKCVYCKAFFSNFNDSDNPENTHSTNFPECPKVSGMIPAELYFSPGHATSLMLESEVLYARSAPSTHAYAKPSSNNQQKRASCHSGSNPIAHTPSKVLRTETPELTPDDIEAYREQAKQFLTRTQSNITQNITEDVLHNYIDRLHAGKSGIPFISDDAQISPMMLDNICLALKNQGLVPAIRDLLDKCQRKGGCAIYLVLMMRQDKTVLARKEYPYPAFVDELLARGIGKG</sequence>
<dbReference type="SMART" id="SM00238">
    <property type="entry name" value="BIR"/>
    <property type="match status" value="1"/>
</dbReference>
<dbReference type="Pfam" id="PF00653">
    <property type="entry name" value="BIR"/>
    <property type="match status" value="1"/>
</dbReference>
<gene>
    <name evidence="2" type="ORF">QS748_01410</name>
</gene>
<dbReference type="PROSITE" id="PS50143">
    <property type="entry name" value="BIR_REPEAT_2"/>
    <property type="match status" value="1"/>
</dbReference>
<evidence type="ECO:0000313" key="3">
    <source>
        <dbReference type="Proteomes" id="UP001178148"/>
    </source>
</evidence>
<feature type="region of interest" description="Disordered" evidence="1">
    <location>
        <begin position="165"/>
        <end position="201"/>
    </location>
</feature>
<protein>
    <submittedName>
        <fullName evidence="2">Uncharacterized protein</fullName>
    </submittedName>
</protein>